<dbReference type="Gene3D" id="3.40.50.1820">
    <property type="entry name" value="alpha/beta hydrolase"/>
    <property type="match status" value="1"/>
</dbReference>
<dbReference type="EMBL" id="UINC01000333">
    <property type="protein sequence ID" value="SUZ53450.1"/>
    <property type="molecule type" value="Genomic_DNA"/>
</dbReference>
<dbReference type="Pfam" id="PF00326">
    <property type="entry name" value="Peptidase_S9"/>
    <property type="match status" value="1"/>
</dbReference>
<sequence>MPAPALFLRLSNFSIRLPVKSCVLVLALLASGVLATPLYAQDDGDKRPLTIADYQLWRTISGSRISADGRWAAWTYTRERSDNVVHIKSLDSTSEHVLSPATGVQLSDNGQWAAYFVDPPFSEAEKLRKDGEDVLREAELINLASGEKLTWGDVTSFEFSSGSSHFFAKKRQVNEDSDHDGTDLILRNLEEGYEELIGSVDEAEFNEVGTLFAYSVDAENRDGNGLYYVNLETGSRRVLDNAKQRYTRLTWSEDGLGIAVLRGETPEEKTERANTLIAFVEMDGVSPQRHAFDPSDHQGLGEGNVISEKDGLSWSEDLGMIFIGIKAQQDELEDWPEEGLPLADVNIWHWADDRIQAAQQRQASQDQDRTYIAAVHLEEQQLIHLADESMRSIEITRDGLWGIGQDETDYVSDWKPDLADYYRVDTGTGDRVQILEGHLRTLGLSPNGEHFLYWKDGDVWDYVIGANQHQNLTASAPVDFTNKEYDRFGEKPPYGFAGWSDDGESVLLYGRYDLWLQPLDGGTARVLTGGRGAADEIRFRYVSEAPDERSIDLSEPLLLHAYGEWTKKEGFFRLDGEELAELTWEDKKFSIPQKAEDANRYLFTVQSWEDFPDLWMSAGDFDVRERVSDANPQNTEFKWGRRILFDYTNSDGVPLQGTLAIPDDYQEGQRLPMIVRFYEKYSQNLHVHPTPAYRHQPNFADYVSNGYLLMQPDVHFRIGSSHSDMLECVEAAVRKVIELGYADPEAVGLSGHSYSGGGGAYIATRSEMFSAVAHGAAPINLVSEFNQLFVGSGQNNHSYDIYGQGRYATNPYDDFDLYWDQSPISGVETMNTPVLYLHGEEDPTVNWEQGLEWYNALRFLEKPVIWLSYPDEGHGLRKLENRIDFQYRLSQFFGHHLKGEPAPDWMTDGVQNIDKERHLRSTAPRIFGRRLIG</sequence>
<dbReference type="GO" id="GO:0004252">
    <property type="term" value="F:serine-type endopeptidase activity"/>
    <property type="evidence" value="ECO:0007669"/>
    <property type="project" value="TreeGrafter"/>
</dbReference>
<dbReference type="PANTHER" id="PTHR42776:SF27">
    <property type="entry name" value="DIPEPTIDYL PEPTIDASE FAMILY MEMBER 6"/>
    <property type="match status" value="1"/>
</dbReference>
<protein>
    <recommendedName>
        <fullName evidence="2">Peptidase S9 prolyl oligopeptidase catalytic domain-containing protein</fullName>
    </recommendedName>
</protein>
<dbReference type="InterPro" id="IPR029058">
    <property type="entry name" value="AB_hydrolase_fold"/>
</dbReference>
<dbReference type="GO" id="GO:0006508">
    <property type="term" value="P:proteolysis"/>
    <property type="evidence" value="ECO:0007669"/>
    <property type="project" value="InterPro"/>
</dbReference>
<dbReference type="AlphaFoldDB" id="A0A381NFS6"/>
<name>A0A381NFS6_9ZZZZ</name>
<evidence type="ECO:0000256" key="1">
    <source>
        <dbReference type="ARBA" id="ARBA00022801"/>
    </source>
</evidence>
<proteinExistence type="predicted"/>
<keyword evidence="1" id="KW-0378">Hydrolase</keyword>
<gene>
    <name evidence="3" type="ORF">METZ01_LOCUS6304</name>
</gene>
<accession>A0A381NFS6</accession>
<organism evidence="3">
    <name type="scientific">marine metagenome</name>
    <dbReference type="NCBI Taxonomy" id="408172"/>
    <lineage>
        <taxon>unclassified sequences</taxon>
        <taxon>metagenomes</taxon>
        <taxon>ecological metagenomes</taxon>
    </lineage>
</organism>
<dbReference type="InterPro" id="IPR001375">
    <property type="entry name" value="Peptidase_S9_cat"/>
</dbReference>
<evidence type="ECO:0000313" key="3">
    <source>
        <dbReference type="EMBL" id="SUZ53450.1"/>
    </source>
</evidence>
<reference evidence="3" key="1">
    <citation type="submission" date="2018-05" db="EMBL/GenBank/DDBJ databases">
        <authorList>
            <person name="Lanie J.A."/>
            <person name="Ng W.-L."/>
            <person name="Kazmierczak K.M."/>
            <person name="Andrzejewski T.M."/>
            <person name="Davidsen T.M."/>
            <person name="Wayne K.J."/>
            <person name="Tettelin H."/>
            <person name="Glass J.I."/>
            <person name="Rusch D."/>
            <person name="Podicherti R."/>
            <person name="Tsui H.-C.T."/>
            <person name="Winkler M.E."/>
        </authorList>
    </citation>
    <scope>NUCLEOTIDE SEQUENCE</scope>
</reference>
<evidence type="ECO:0000259" key="2">
    <source>
        <dbReference type="Pfam" id="PF00326"/>
    </source>
</evidence>
<dbReference type="PANTHER" id="PTHR42776">
    <property type="entry name" value="SERINE PEPTIDASE S9 FAMILY MEMBER"/>
    <property type="match status" value="1"/>
</dbReference>
<dbReference type="SUPFAM" id="SSF82171">
    <property type="entry name" value="DPP6 N-terminal domain-like"/>
    <property type="match status" value="1"/>
</dbReference>
<dbReference type="SUPFAM" id="SSF53474">
    <property type="entry name" value="alpha/beta-Hydrolases"/>
    <property type="match status" value="1"/>
</dbReference>
<feature type="domain" description="Peptidase S9 prolyl oligopeptidase catalytic" evidence="2">
    <location>
        <begin position="731"/>
        <end position="899"/>
    </location>
</feature>